<dbReference type="PROSITE" id="PS00041">
    <property type="entry name" value="HTH_ARAC_FAMILY_1"/>
    <property type="match status" value="1"/>
</dbReference>
<comment type="caution">
    <text evidence="8">The sequence shown here is derived from an EMBL/GenBank/DDBJ whole genome shotgun (WGS) entry which is preliminary data.</text>
</comment>
<dbReference type="PANTHER" id="PTHR43280:SF2">
    <property type="entry name" value="HTH-TYPE TRANSCRIPTIONAL REGULATOR EXSA"/>
    <property type="match status" value="1"/>
</dbReference>
<dbReference type="PROSITE" id="PS50110">
    <property type="entry name" value="RESPONSE_REGULATORY"/>
    <property type="match status" value="1"/>
</dbReference>
<dbReference type="GO" id="GO:0043565">
    <property type="term" value="F:sequence-specific DNA binding"/>
    <property type="evidence" value="ECO:0007669"/>
    <property type="project" value="InterPro"/>
</dbReference>
<keyword evidence="1" id="KW-0805">Transcription regulation</keyword>
<dbReference type="Proteomes" id="UP000247476">
    <property type="component" value="Unassembled WGS sequence"/>
</dbReference>
<dbReference type="InterPro" id="IPR011006">
    <property type="entry name" value="CheY-like_superfamily"/>
</dbReference>
<dbReference type="Pfam" id="PF12833">
    <property type="entry name" value="HTH_18"/>
    <property type="match status" value="1"/>
</dbReference>
<dbReference type="Gene3D" id="3.40.50.2300">
    <property type="match status" value="1"/>
</dbReference>
<dbReference type="SMART" id="SM00342">
    <property type="entry name" value="HTH_ARAC"/>
    <property type="match status" value="1"/>
</dbReference>
<dbReference type="Pfam" id="PF00072">
    <property type="entry name" value="Response_reg"/>
    <property type="match status" value="1"/>
</dbReference>
<evidence type="ECO:0008006" key="10">
    <source>
        <dbReference type="Google" id="ProtNLM"/>
    </source>
</evidence>
<dbReference type="GO" id="GO:0003700">
    <property type="term" value="F:DNA-binding transcription factor activity"/>
    <property type="evidence" value="ECO:0007669"/>
    <property type="project" value="InterPro"/>
</dbReference>
<evidence type="ECO:0000313" key="9">
    <source>
        <dbReference type="Proteomes" id="UP000247476"/>
    </source>
</evidence>
<dbReference type="InterPro" id="IPR018062">
    <property type="entry name" value="HTH_AraC-typ_CS"/>
</dbReference>
<dbReference type="PANTHER" id="PTHR43280">
    <property type="entry name" value="ARAC-FAMILY TRANSCRIPTIONAL REGULATOR"/>
    <property type="match status" value="1"/>
</dbReference>
<name>A0A2V5K3X6_9BACL</name>
<dbReference type="InterPro" id="IPR009057">
    <property type="entry name" value="Homeodomain-like_sf"/>
</dbReference>
<dbReference type="InterPro" id="IPR018060">
    <property type="entry name" value="HTH_AraC"/>
</dbReference>
<proteinExistence type="predicted"/>
<dbReference type="Gene3D" id="1.10.10.60">
    <property type="entry name" value="Homeodomain-like"/>
    <property type="match status" value="2"/>
</dbReference>
<evidence type="ECO:0000256" key="1">
    <source>
        <dbReference type="ARBA" id="ARBA00023015"/>
    </source>
</evidence>
<evidence type="ECO:0000313" key="8">
    <source>
        <dbReference type="EMBL" id="PYI53985.1"/>
    </source>
</evidence>
<dbReference type="SMART" id="SM00448">
    <property type="entry name" value="REC"/>
    <property type="match status" value="1"/>
</dbReference>
<dbReference type="PRINTS" id="PR00032">
    <property type="entry name" value="HTHARAC"/>
</dbReference>
<dbReference type="GO" id="GO:0000160">
    <property type="term" value="P:phosphorelay signal transduction system"/>
    <property type="evidence" value="ECO:0007669"/>
    <property type="project" value="InterPro"/>
</dbReference>
<dbReference type="InterPro" id="IPR001789">
    <property type="entry name" value="Sig_transdc_resp-reg_receiver"/>
</dbReference>
<dbReference type="OrthoDB" id="9794370at2"/>
<evidence type="ECO:0000259" key="6">
    <source>
        <dbReference type="PROSITE" id="PS01124"/>
    </source>
</evidence>
<evidence type="ECO:0000256" key="2">
    <source>
        <dbReference type="ARBA" id="ARBA00023125"/>
    </source>
</evidence>
<evidence type="ECO:0000259" key="7">
    <source>
        <dbReference type="PROSITE" id="PS50110"/>
    </source>
</evidence>
<evidence type="ECO:0000256" key="4">
    <source>
        <dbReference type="PROSITE-ProRule" id="PRU00169"/>
    </source>
</evidence>
<feature type="domain" description="Response regulatory" evidence="7">
    <location>
        <begin position="4"/>
        <end position="121"/>
    </location>
</feature>
<evidence type="ECO:0000256" key="5">
    <source>
        <dbReference type="SAM" id="MobiDB-lite"/>
    </source>
</evidence>
<dbReference type="SUPFAM" id="SSF52172">
    <property type="entry name" value="CheY-like"/>
    <property type="match status" value="1"/>
</dbReference>
<feature type="region of interest" description="Disordered" evidence="5">
    <location>
        <begin position="192"/>
        <end position="218"/>
    </location>
</feature>
<sequence>MDVKLLLADDEPIIREGIRNKLDWDALGIELVGAAEDGKAALELLKSEPVDILLTDIHMPRMDGIQLGREARKLYPNIKIVILSGHEDFEFAKQALELSAMKYMLKPFTRSELEQAVLQAKREVAGYRQAESSLRLTMKRLQESYPLLRENVLTSLVEGRLNERGARQKLESLEIDLTGDRFAVWIVEPEPPAGRRTGAEHKPLSAGAADRGGDAEEPPLLRLRDGIEAYLRDRKRAAVSFGSGAGVICILEGDGPEDRDRLPDLAEGVKAHVRETMNVPVTIGMGGVKCGLEGIAESYREATEALAYRFWTCGSSVISAGSIRSLTEPGRFAVPEKHIEKLTAAALQGDEAGIRGELEAIFAFIRSRTGVSITEIKIGMKEFLAHALRRLPDSGARLAERYGKEYDPYSAVDRYRTMDEMEQQLHGLFLDLSDFVRDKRGGRTRTVIRKAIELIEAHYRVEDLSINRLAEELHMNASYFSRLFSQETGYTFTEYLTMTRLEKAKLLLRDTSLRVSEIAFEIGLRDPFYFSTLFKRYTGLKPTEYRER</sequence>
<protein>
    <recommendedName>
        <fullName evidence="10">DNA-binding response regulator</fullName>
    </recommendedName>
</protein>
<keyword evidence="9" id="KW-1185">Reference proteome</keyword>
<dbReference type="InterPro" id="IPR020449">
    <property type="entry name" value="Tscrpt_reg_AraC-type_HTH"/>
</dbReference>
<organism evidence="8 9">
    <name type="scientific">Paenibacillus flagellatus</name>
    <dbReference type="NCBI Taxonomy" id="2211139"/>
    <lineage>
        <taxon>Bacteria</taxon>
        <taxon>Bacillati</taxon>
        <taxon>Bacillota</taxon>
        <taxon>Bacilli</taxon>
        <taxon>Bacillales</taxon>
        <taxon>Paenibacillaceae</taxon>
        <taxon>Paenibacillus</taxon>
    </lineage>
</organism>
<keyword evidence="2" id="KW-0238">DNA-binding</keyword>
<feature type="domain" description="HTH araC/xylS-type" evidence="6">
    <location>
        <begin position="449"/>
        <end position="548"/>
    </location>
</feature>
<dbReference type="SUPFAM" id="SSF46689">
    <property type="entry name" value="Homeodomain-like"/>
    <property type="match status" value="2"/>
</dbReference>
<dbReference type="EMBL" id="QJVJ01000006">
    <property type="protein sequence ID" value="PYI53985.1"/>
    <property type="molecule type" value="Genomic_DNA"/>
</dbReference>
<reference evidence="8 9" key="1">
    <citation type="submission" date="2018-05" db="EMBL/GenBank/DDBJ databases">
        <title>Paenibacillus flagellatus sp. nov., isolated from selenium mineral soil.</title>
        <authorList>
            <person name="Dai X."/>
        </authorList>
    </citation>
    <scope>NUCLEOTIDE SEQUENCE [LARGE SCALE GENOMIC DNA]</scope>
    <source>
        <strain evidence="8 9">DXL2</strain>
    </source>
</reference>
<evidence type="ECO:0000256" key="3">
    <source>
        <dbReference type="ARBA" id="ARBA00023163"/>
    </source>
</evidence>
<feature type="modified residue" description="4-aspartylphosphate" evidence="4">
    <location>
        <position position="56"/>
    </location>
</feature>
<keyword evidence="3" id="KW-0804">Transcription</keyword>
<dbReference type="Pfam" id="PF17853">
    <property type="entry name" value="GGDEF_2"/>
    <property type="match status" value="1"/>
</dbReference>
<dbReference type="PROSITE" id="PS01124">
    <property type="entry name" value="HTH_ARAC_FAMILY_2"/>
    <property type="match status" value="1"/>
</dbReference>
<accession>A0A2V5K3X6</accession>
<dbReference type="RefSeq" id="WP_110840969.1">
    <property type="nucleotide sequence ID" value="NZ_QJVJ01000006.1"/>
</dbReference>
<dbReference type="InterPro" id="IPR041522">
    <property type="entry name" value="CdaR_GGDEF"/>
</dbReference>
<dbReference type="CDD" id="cd17536">
    <property type="entry name" value="REC_YesN-like"/>
    <property type="match status" value="1"/>
</dbReference>
<keyword evidence="4" id="KW-0597">Phosphoprotein</keyword>
<dbReference type="AlphaFoldDB" id="A0A2V5K3X6"/>
<gene>
    <name evidence="8" type="ORF">DLM86_15665</name>
</gene>